<dbReference type="PANTHER" id="PTHR43477">
    <property type="entry name" value="DIHYDROANTICAPSIN 7-DEHYDROGENASE"/>
    <property type="match status" value="1"/>
</dbReference>
<dbReference type="RefSeq" id="WP_132682008.1">
    <property type="nucleotide sequence ID" value="NZ_SMLA01000008.1"/>
</dbReference>
<gene>
    <name evidence="3" type="ORF">E1202_08465</name>
</gene>
<dbReference type="PANTHER" id="PTHR43477:SF1">
    <property type="entry name" value="DIHYDROANTICAPSIN 7-DEHYDROGENASE"/>
    <property type="match status" value="1"/>
</dbReference>
<dbReference type="FunFam" id="3.40.50.720:FF:000084">
    <property type="entry name" value="Short-chain dehydrogenase reductase"/>
    <property type="match status" value="1"/>
</dbReference>
<evidence type="ECO:0000256" key="1">
    <source>
        <dbReference type="ARBA" id="ARBA00006484"/>
    </source>
</evidence>
<dbReference type="InterPro" id="IPR020904">
    <property type="entry name" value="Sc_DH/Rdtase_CS"/>
</dbReference>
<evidence type="ECO:0000313" key="4">
    <source>
        <dbReference type="Proteomes" id="UP000294723"/>
    </source>
</evidence>
<accession>A0A4R5BWP7</accession>
<dbReference type="PROSITE" id="PS00061">
    <property type="entry name" value="ADH_SHORT"/>
    <property type="match status" value="1"/>
</dbReference>
<dbReference type="GO" id="GO:0047936">
    <property type="term" value="F:glucose 1-dehydrogenase [NAD(P)+] activity"/>
    <property type="evidence" value="ECO:0007669"/>
    <property type="project" value="UniProtKB-EC"/>
</dbReference>
<dbReference type="Proteomes" id="UP000294723">
    <property type="component" value="Unassembled WGS sequence"/>
</dbReference>
<dbReference type="EC" id="1.1.1.47" evidence="3"/>
<dbReference type="InterPro" id="IPR051122">
    <property type="entry name" value="SDR_DHRS6-like"/>
</dbReference>
<reference evidence="3 4" key="1">
    <citation type="submission" date="2019-03" db="EMBL/GenBank/DDBJ databases">
        <title>Draft genome sequences of novel Actinobacteria.</title>
        <authorList>
            <person name="Sahin N."/>
            <person name="Ay H."/>
            <person name="Saygin H."/>
        </authorList>
    </citation>
    <scope>NUCLEOTIDE SEQUENCE [LARGE SCALE GENOMIC DNA]</scope>
    <source>
        <strain evidence="3 4">5K548</strain>
    </source>
</reference>
<evidence type="ECO:0000256" key="2">
    <source>
        <dbReference type="ARBA" id="ARBA00023002"/>
    </source>
</evidence>
<organism evidence="3 4">
    <name type="scientific">Saccharopolyspora karakumensis</name>
    <dbReference type="NCBI Taxonomy" id="2530386"/>
    <lineage>
        <taxon>Bacteria</taxon>
        <taxon>Bacillati</taxon>
        <taxon>Actinomycetota</taxon>
        <taxon>Actinomycetes</taxon>
        <taxon>Pseudonocardiales</taxon>
        <taxon>Pseudonocardiaceae</taxon>
        <taxon>Saccharopolyspora</taxon>
    </lineage>
</organism>
<dbReference type="SUPFAM" id="SSF51735">
    <property type="entry name" value="NAD(P)-binding Rossmann-fold domains"/>
    <property type="match status" value="1"/>
</dbReference>
<keyword evidence="2 3" id="KW-0560">Oxidoreductase</keyword>
<protein>
    <submittedName>
        <fullName evidence="3">Glucose 1-dehydrogenase</fullName>
        <ecNumber evidence="3">1.1.1.47</ecNumber>
    </submittedName>
</protein>
<proteinExistence type="inferred from homology"/>
<dbReference type="InterPro" id="IPR036291">
    <property type="entry name" value="NAD(P)-bd_dom_sf"/>
</dbReference>
<dbReference type="EMBL" id="SMLA01000008">
    <property type="protein sequence ID" value="TDD90645.1"/>
    <property type="molecule type" value="Genomic_DNA"/>
</dbReference>
<dbReference type="AlphaFoldDB" id="A0A4R5BWP7"/>
<dbReference type="Pfam" id="PF13561">
    <property type="entry name" value="adh_short_C2"/>
    <property type="match status" value="1"/>
</dbReference>
<dbReference type="NCBIfam" id="NF005559">
    <property type="entry name" value="PRK07231.1"/>
    <property type="match status" value="1"/>
</dbReference>
<dbReference type="InterPro" id="IPR002347">
    <property type="entry name" value="SDR_fam"/>
</dbReference>
<sequence>MSEGRLAGKVALITGAASGFGRTAALRFASEGAAVGCADVDEDAVEKTATMVTEAGGSAVAMRADVSTAADCERMVETTAGRLGSLDVLFANAGVTGVGSALSTSEADWQRVLDINLKGVWLSAKYALPHMLERGGGSIVNTASIGGLVGVGEVLPYAAAKGGVIAMTKQMAFDFSPRGVRVNAICPGTVPTPLVTATYEGRAAGEADPGAAAEQALHRMTRKYPIGHVGSTDDVANMALFLASDESAWVTGSVMTVDGGYTAL</sequence>
<comment type="similarity">
    <text evidence="1">Belongs to the short-chain dehydrogenases/reductases (SDR) family.</text>
</comment>
<comment type="caution">
    <text evidence="3">The sequence shown here is derived from an EMBL/GenBank/DDBJ whole genome shotgun (WGS) entry which is preliminary data.</text>
</comment>
<keyword evidence="4" id="KW-1185">Reference proteome</keyword>
<evidence type="ECO:0000313" key="3">
    <source>
        <dbReference type="EMBL" id="TDD90645.1"/>
    </source>
</evidence>
<name>A0A4R5BWP7_9PSEU</name>
<dbReference type="PRINTS" id="PR00080">
    <property type="entry name" value="SDRFAMILY"/>
</dbReference>
<dbReference type="Gene3D" id="3.40.50.720">
    <property type="entry name" value="NAD(P)-binding Rossmann-like Domain"/>
    <property type="match status" value="1"/>
</dbReference>
<dbReference type="PRINTS" id="PR00081">
    <property type="entry name" value="GDHRDH"/>
</dbReference>
<dbReference type="CDD" id="cd05233">
    <property type="entry name" value="SDR_c"/>
    <property type="match status" value="1"/>
</dbReference>